<reference evidence="3 4" key="1">
    <citation type="submission" date="2019-06" db="EMBL/GenBank/DDBJ databases">
        <title>A complete genome sequence for Luteibacter pinisoli MAH-14.</title>
        <authorList>
            <person name="Baltrus D.A."/>
        </authorList>
    </citation>
    <scope>NUCLEOTIDE SEQUENCE [LARGE SCALE GENOMIC DNA]</scope>
    <source>
        <strain evidence="3 4">MAH-14</strain>
    </source>
</reference>
<feature type="chain" id="PRO_5021390048" description="DUF4148 domain-containing protein" evidence="2">
    <location>
        <begin position="27"/>
        <end position="148"/>
    </location>
</feature>
<name>A0A4Y5YZ53_9GAMM</name>
<dbReference type="OrthoDB" id="5953061at2"/>
<dbReference type="NCBIfam" id="NF047450">
    <property type="entry name" value="post-PEP-CTERM_1"/>
    <property type="match status" value="1"/>
</dbReference>
<dbReference type="RefSeq" id="WP_139979216.1">
    <property type="nucleotide sequence ID" value="NZ_CP041046.1"/>
</dbReference>
<evidence type="ECO:0000313" key="3">
    <source>
        <dbReference type="EMBL" id="QDE38084.1"/>
    </source>
</evidence>
<keyword evidence="4" id="KW-1185">Reference proteome</keyword>
<sequence>MYSRTLAQAMGLVLTGVFTLATAAQAADAPKTAAPQAVVVQGVQVAIDPATGRLREPTAEERAALSKAFGTQNIGASKLAAGQPRTAAEAQSTFRTVSLSNGVRAKAVRVPAELMSSVVAERQPDGSLSVHHDDHGVQPAPKAPEVVK</sequence>
<gene>
    <name evidence="3" type="ORF">FIV34_02165</name>
</gene>
<keyword evidence="2" id="KW-0732">Signal</keyword>
<evidence type="ECO:0008006" key="5">
    <source>
        <dbReference type="Google" id="ProtNLM"/>
    </source>
</evidence>
<feature type="signal peptide" evidence="2">
    <location>
        <begin position="1"/>
        <end position="26"/>
    </location>
</feature>
<dbReference type="KEGG" id="lpy:FIV34_02165"/>
<organism evidence="3 4">
    <name type="scientific">Luteibacter pinisoli</name>
    <dbReference type="NCBI Taxonomy" id="2589080"/>
    <lineage>
        <taxon>Bacteria</taxon>
        <taxon>Pseudomonadati</taxon>
        <taxon>Pseudomonadota</taxon>
        <taxon>Gammaproteobacteria</taxon>
        <taxon>Lysobacterales</taxon>
        <taxon>Rhodanobacteraceae</taxon>
        <taxon>Luteibacter</taxon>
    </lineage>
</organism>
<accession>A0A4Y5YZ53</accession>
<proteinExistence type="predicted"/>
<feature type="region of interest" description="Disordered" evidence="1">
    <location>
        <begin position="123"/>
        <end position="148"/>
    </location>
</feature>
<dbReference type="EMBL" id="CP041046">
    <property type="protein sequence ID" value="QDE38084.1"/>
    <property type="molecule type" value="Genomic_DNA"/>
</dbReference>
<dbReference type="AlphaFoldDB" id="A0A4Y5YZ53"/>
<evidence type="ECO:0000313" key="4">
    <source>
        <dbReference type="Proteomes" id="UP000316093"/>
    </source>
</evidence>
<dbReference type="Proteomes" id="UP000316093">
    <property type="component" value="Chromosome"/>
</dbReference>
<evidence type="ECO:0000256" key="1">
    <source>
        <dbReference type="SAM" id="MobiDB-lite"/>
    </source>
</evidence>
<protein>
    <recommendedName>
        <fullName evidence="5">DUF4148 domain-containing protein</fullName>
    </recommendedName>
</protein>
<evidence type="ECO:0000256" key="2">
    <source>
        <dbReference type="SAM" id="SignalP"/>
    </source>
</evidence>